<gene>
    <name evidence="2" type="ORF">CD29_10475</name>
</gene>
<organism evidence="2 3">
    <name type="scientific">Ureibacillus manganicus DSM 26584</name>
    <dbReference type="NCBI Taxonomy" id="1384049"/>
    <lineage>
        <taxon>Bacteria</taxon>
        <taxon>Bacillati</taxon>
        <taxon>Bacillota</taxon>
        <taxon>Bacilli</taxon>
        <taxon>Bacillales</taxon>
        <taxon>Caryophanaceae</taxon>
        <taxon>Ureibacillus</taxon>
    </lineage>
</organism>
<dbReference type="AlphaFoldDB" id="A0A0A3I4L7"/>
<dbReference type="EMBL" id="JPVN01000011">
    <property type="protein sequence ID" value="KGR78465.1"/>
    <property type="molecule type" value="Genomic_DNA"/>
</dbReference>
<comment type="caution">
    <text evidence="2">The sequence shown here is derived from an EMBL/GenBank/DDBJ whole genome shotgun (WGS) entry which is preliminary data.</text>
</comment>
<dbReference type="InterPro" id="IPR024490">
    <property type="entry name" value="DUF2759"/>
</dbReference>
<dbReference type="Proteomes" id="UP000030416">
    <property type="component" value="Unassembled WGS sequence"/>
</dbReference>
<evidence type="ECO:0000313" key="3">
    <source>
        <dbReference type="Proteomes" id="UP000030416"/>
    </source>
</evidence>
<accession>A0A0A3I4L7</accession>
<evidence type="ECO:0000313" key="2">
    <source>
        <dbReference type="EMBL" id="KGR78465.1"/>
    </source>
</evidence>
<dbReference type="eggNOG" id="ENOG5033JJY">
    <property type="taxonomic scope" value="Bacteria"/>
</dbReference>
<dbReference type="OrthoDB" id="2355718at2"/>
<evidence type="ECO:0000256" key="1">
    <source>
        <dbReference type="SAM" id="Phobius"/>
    </source>
</evidence>
<reference evidence="2 3" key="1">
    <citation type="submission" date="2014-02" db="EMBL/GenBank/DDBJ databases">
        <title>Draft genome sequence of Lysinibacillus manganicus DSM 26584T.</title>
        <authorList>
            <person name="Zhang F."/>
            <person name="Wang G."/>
            <person name="Zhang L."/>
        </authorList>
    </citation>
    <scope>NUCLEOTIDE SEQUENCE [LARGE SCALE GENOMIC DNA]</scope>
    <source>
        <strain evidence="2 3">DSM 26584</strain>
    </source>
</reference>
<dbReference type="RefSeq" id="WP_036186160.1">
    <property type="nucleotide sequence ID" value="NZ_AVDA01000011.1"/>
</dbReference>
<keyword evidence="1" id="KW-0472">Membrane</keyword>
<keyword evidence="1" id="KW-1133">Transmembrane helix</keyword>
<dbReference type="Pfam" id="PF10958">
    <property type="entry name" value="DUF2759"/>
    <property type="match status" value="1"/>
</dbReference>
<sequence length="59" mass="6514">MNLLMVIFALIAVLSLVSAFKSIRNKNVLALIFGIASFAIFGWFTVMTVLNQGYPPTLH</sequence>
<protein>
    <submittedName>
        <fullName evidence="2">Membrane protein</fullName>
    </submittedName>
</protein>
<proteinExistence type="predicted"/>
<keyword evidence="3" id="KW-1185">Reference proteome</keyword>
<name>A0A0A3I4L7_9BACL</name>
<feature type="transmembrane region" description="Helical" evidence="1">
    <location>
        <begin position="29"/>
        <end position="50"/>
    </location>
</feature>
<keyword evidence="1" id="KW-0812">Transmembrane</keyword>